<evidence type="ECO:0000313" key="2">
    <source>
        <dbReference type="EMBL" id="QDU78864.1"/>
    </source>
</evidence>
<sequence length="462" mass="50576" precursor="true">MRKFDIKTWMLKAGRIWTFGGLALMLSVPAFAGDSSCCTGSACTDCNDCQKIFSDAAEELKNLDVPCYSGACCSTVDSCGVGCCGSSCDGCTGLMSAFDDDCGGNWMEDNGLSLTGWVEAGITFNPAQSNTNAPVGFNNRANDLMLNQLYFILSKDAAANADEFGWGGQVDFIFGHDSDDTSTFGGKDGSFDNDWTDNSDGDIDNMGIAMPQLYASFYAPIGNGVTVDVGHFYTIIGYEVVTAPDNFFYSHAYTMLYGEPFTHTGVKMNTDLTSNINVTAGIVTGWDDWENEYTSNSFLGGITWTSDSEATSLAFAIVSGDEVNFSGNDESHRNMYSIVLTQAVSDKLTYVFQHDRGQQNGLVAGEQSTEWYGINQYLFYDLDDNNRVGLNYEWFRDDDGSQIGNGAANYYVLRAGLNHKLRECLTVRPEVRWDWADNGARPYDDGADGSQFTFGTDVIWTY</sequence>
<dbReference type="EMBL" id="CP036281">
    <property type="protein sequence ID" value="QDU78864.1"/>
    <property type="molecule type" value="Genomic_DNA"/>
</dbReference>
<feature type="signal peptide" evidence="1">
    <location>
        <begin position="1"/>
        <end position="32"/>
    </location>
</feature>
<dbReference type="AlphaFoldDB" id="A0A518CI62"/>
<name>A0A518CI62_9PLAN</name>
<dbReference type="KEGG" id="plon:Pla110_05680"/>
<dbReference type="InterPro" id="IPR011486">
    <property type="entry name" value="BBP2"/>
</dbReference>
<dbReference type="Proteomes" id="UP000317178">
    <property type="component" value="Chromosome"/>
</dbReference>
<keyword evidence="1" id="KW-0732">Signal</keyword>
<dbReference type="SUPFAM" id="SSF56935">
    <property type="entry name" value="Porins"/>
    <property type="match status" value="1"/>
</dbReference>
<proteinExistence type="predicted"/>
<protein>
    <recommendedName>
        <fullName evidence="4">Porin</fullName>
    </recommendedName>
</protein>
<dbReference type="Pfam" id="PF07642">
    <property type="entry name" value="BBP2"/>
    <property type="match status" value="1"/>
</dbReference>
<accession>A0A518CI62</accession>
<keyword evidence="3" id="KW-1185">Reference proteome</keyword>
<feature type="chain" id="PRO_5021963540" description="Porin" evidence="1">
    <location>
        <begin position="33"/>
        <end position="462"/>
    </location>
</feature>
<gene>
    <name evidence="2" type="ORF">Pla110_05680</name>
</gene>
<evidence type="ECO:0008006" key="4">
    <source>
        <dbReference type="Google" id="ProtNLM"/>
    </source>
</evidence>
<dbReference type="RefSeq" id="WP_144992930.1">
    <property type="nucleotide sequence ID" value="NZ_CP036281.1"/>
</dbReference>
<evidence type="ECO:0000313" key="3">
    <source>
        <dbReference type="Proteomes" id="UP000317178"/>
    </source>
</evidence>
<evidence type="ECO:0000256" key="1">
    <source>
        <dbReference type="SAM" id="SignalP"/>
    </source>
</evidence>
<reference evidence="2 3" key="1">
    <citation type="submission" date="2019-02" db="EMBL/GenBank/DDBJ databases">
        <title>Deep-cultivation of Planctomycetes and their phenomic and genomic characterization uncovers novel biology.</title>
        <authorList>
            <person name="Wiegand S."/>
            <person name="Jogler M."/>
            <person name="Boedeker C."/>
            <person name="Pinto D."/>
            <person name="Vollmers J."/>
            <person name="Rivas-Marin E."/>
            <person name="Kohn T."/>
            <person name="Peeters S.H."/>
            <person name="Heuer A."/>
            <person name="Rast P."/>
            <person name="Oberbeckmann S."/>
            <person name="Bunk B."/>
            <person name="Jeske O."/>
            <person name="Meyerdierks A."/>
            <person name="Storesund J.E."/>
            <person name="Kallscheuer N."/>
            <person name="Luecker S."/>
            <person name="Lage O.M."/>
            <person name="Pohl T."/>
            <person name="Merkel B.J."/>
            <person name="Hornburger P."/>
            <person name="Mueller R.-W."/>
            <person name="Bruemmer F."/>
            <person name="Labrenz M."/>
            <person name="Spormann A.M."/>
            <person name="Op den Camp H."/>
            <person name="Overmann J."/>
            <person name="Amann R."/>
            <person name="Jetten M.S.M."/>
            <person name="Mascher T."/>
            <person name="Medema M.H."/>
            <person name="Devos D.P."/>
            <person name="Kaster A.-K."/>
            <person name="Ovreas L."/>
            <person name="Rohde M."/>
            <person name="Galperin M.Y."/>
            <person name="Jogler C."/>
        </authorList>
    </citation>
    <scope>NUCLEOTIDE SEQUENCE [LARGE SCALE GENOMIC DNA]</scope>
    <source>
        <strain evidence="2 3">Pla110</strain>
    </source>
</reference>
<organism evidence="2 3">
    <name type="scientific">Polystyrenella longa</name>
    <dbReference type="NCBI Taxonomy" id="2528007"/>
    <lineage>
        <taxon>Bacteria</taxon>
        <taxon>Pseudomonadati</taxon>
        <taxon>Planctomycetota</taxon>
        <taxon>Planctomycetia</taxon>
        <taxon>Planctomycetales</taxon>
        <taxon>Planctomycetaceae</taxon>
        <taxon>Polystyrenella</taxon>
    </lineage>
</organism>
<dbReference type="OrthoDB" id="9775763at2"/>